<evidence type="ECO:0000256" key="5">
    <source>
        <dbReference type="SAM" id="Coils"/>
    </source>
</evidence>
<evidence type="ECO:0000256" key="1">
    <source>
        <dbReference type="ARBA" id="ARBA00008668"/>
    </source>
</evidence>
<accession>A0A1R3IGB2</accession>
<dbReference type="InterPro" id="IPR001087">
    <property type="entry name" value="GDSL"/>
</dbReference>
<comment type="caution">
    <text evidence="6">The sequence shown here is derived from an EMBL/GenBank/DDBJ whole genome shotgun (WGS) entry which is preliminary data.</text>
</comment>
<dbReference type="PANTHER" id="PTHR22835:SF514">
    <property type="entry name" value="GDSL-LIKE LIPASE_ACYLHYDROLASE SUPERFAMILY PROTEIN ISOFORM 1"/>
    <property type="match status" value="1"/>
</dbReference>
<reference evidence="7" key="1">
    <citation type="submission" date="2013-09" db="EMBL/GenBank/DDBJ databases">
        <title>Corchorus olitorius genome sequencing.</title>
        <authorList>
            <person name="Alam M."/>
            <person name="Haque M.S."/>
            <person name="Islam M.S."/>
            <person name="Emdad E.M."/>
            <person name="Islam M.M."/>
            <person name="Ahmed B."/>
            <person name="Halim A."/>
            <person name="Hossen Q.M.M."/>
            <person name="Hossain M.Z."/>
            <person name="Ahmed R."/>
            <person name="Khan M.M."/>
            <person name="Islam R."/>
            <person name="Rashid M.M."/>
            <person name="Khan S.A."/>
            <person name="Rahman M.S."/>
            <person name="Alam M."/>
            <person name="Yahiya A.S."/>
            <person name="Khan M.S."/>
            <person name="Azam M.S."/>
            <person name="Haque T."/>
            <person name="Lashkar M.Z.H."/>
            <person name="Akhand A.I."/>
            <person name="Morshed G."/>
            <person name="Roy S."/>
            <person name="Uddin K.S."/>
            <person name="Rabeya T."/>
            <person name="Hossain A.S."/>
            <person name="Chowdhury A."/>
            <person name="Snigdha A.R."/>
            <person name="Mortoza M.S."/>
            <person name="Matin S.A."/>
            <person name="Hoque S.M.E."/>
            <person name="Islam M.K."/>
            <person name="Roy D.K."/>
            <person name="Haider R."/>
            <person name="Moosa M.M."/>
            <person name="Elias S.M."/>
            <person name="Hasan A.M."/>
            <person name="Jahan S."/>
            <person name="Shafiuddin M."/>
            <person name="Mahmood N."/>
            <person name="Shommy N.S."/>
        </authorList>
    </citation>
    <scope>NUCLEOTIDE SEQUENCE [LARGE SCALE GENOMIC DNA]</scope>
    <source>
        <strain evidence="7">cv. O-4</strain>
    </source>
</reference>
<dbReference type="InterPro" id="IPR035669">
    <property type="entry name" value="SGNH_plant_lipase-like"/>
</dbReference>
<feature type="coiled-coil region" evidence="5">
    <location>
        <begin position="232"/>
        <end position="259"/>
    </location>
</feature>
<evidence type="ECO:0000256" key="2">
    <source>
        <dbReference type="ARBA" id="ARBA00022729"/>
    </source>
</evidence>
<sequence length="356" mass="38523">MDSGRLSNMKESVMAVVVIVRVLLVASLLGSSCACHFPAIYTLGDSNSDTGCVSATFGRLHSPYGQTFFGKPSGRYSDGRLIVDFIASELKLPFVSAYLDAIESNFRHGANFAASGATIQPADGKLVGADKNSDITDRLPRLEFSKALYVLDCGQNDLHYGIVTTSVEQVKASIIPNVISQLAAAIEKLYQEGGRVFWIHNTGPIGCLPVFVLKSPPKPGDADRAGCIKSYNELAQEFNKKLKDRVSQLRAKLLDAKLIYVDIYTAKYSLISEADKYGFVDPFINCCGWVGAVRVECGKTAVVNGTEVFGASCSDPSKHISWDGTHYTEAANHWVANRILDGSLLDPPVPITKVCL</sequence>
<gene>
    <name evidence="6" type="ORF">COLO4_23472</name>
</gene>
<dbReference type="PROSITE" id="PS51257">
    <property type="entry name" value="PROKAR_LIPOPROTEIN"/>
    <property type="match status" value="1"/>
</dbReference>
<dbReference type="Pfam" id="PF00657">
    <property type="entry name" value="Lipase_GDSL"/>
    <property type="match status" value="1"/>
</dbReference>
<dbReference type="EMBL" id="AWUE01018247">
    <property type="protein sequence ID" value="OMO81629.1"/>
    <property type="molecule type" value="Genomic_DNA"/>
</dbReference>
<dbReference type="GO" id="GO:0016788">
    <property type="term" value="F:hydrolase activity, acting on ester bonds"/>
    <property type="evidence" value="ECO:0007669"/>
    <property type="project" value="InterPro"/>
</dbReference>
<keyword evidence="3" id="KW-0378">Hydrolase</keyword>
<proteinExistence type="inferred from homology"/>
<evidence type="ECO:0000313" key="6">
    <source>
        <dbReference type="EMBL" id="OMO81629.1"/>
    </source>
</evidence>
<name>A0A1R3IGB2_9ROSI</name>
<dbReference type="Proteomes" id="UP000187203">
    <property type="component" value="Unassembled WGS sequence"/>
</dbReference>
<evidence type="ECO:0000256" key="3">
    <source>
        <dbReference type="ARBA" id="ARBA00022801"/>
    </source>
</evidence>
<keyword evidence="4" id="KW-0325">Glycoprotein</keyword>
<keyword evidence="5" id="KW-0175">Coiled coil</keyword>
<keyword evidence="7" id="KW-1185">Reference proteome</keyword>
<dbReference type="Gene3D" id="3.40.50.1110">
    <property type="entry name" value="SGNH hydrolase"/>
    <property type="match status" value="1"/>
</dbReference>
<dbReference type="CDD" id="cd01837">
    <property type="entry name" value="SGNH_plant_lipase_like"/>
    <property type="match status" value="1"/>
</dbReference>
<dbReference type="SUPFAM" id="SSF52266">
    <property type="entry name" value="SGNH hydrolase"/>
    <property type="match status" value="1"/>
</dbReference>
<dbReference type="PANTHER" id="PTHR22835">
    <property type="entry name" value="ZINC FINGER FYVE DOMAIN CONTAINING PROTEIN"/>
    <property type="match status" value="1"/>
</dbReference>
<comment type="similarity">
    <text evidence="1">Belongs to the 'GDSL' lipolytic enzyme family.</text>
</comment>
<protein>
    <submittedName>
        <fullName evidence="6">Lipase, GDSL</fullName>
    </submittedName>
</protein>
<evidence type="ECO:0000313" key="7">
    <source>
        <dbReference type="Proteomes" id="UP000187203"/>
    </source>
</evidence>
<keyword evidence="2" id="KW-0732">Signal</keyword>
<evidence type="ECO:0000256" key="4">
    <source>
        <dbReference type="ARBA" id="ARBA00023180"/>
    </source>
</evidence>
<dbReference type="AlphaFoldDB" id="A0A1R3IGB2"/>
<dbReference type="InterPro" id="IPR036514">
    <property type="entry name" value="SGNH_hydro_sf"/>
</dbReference>
<organism evidence="6 7">
    <name type="scientific">Corchorus olitorius</name>
    <dbReference type="NCBI Taxonomy" id="93759"/>
    <lineage>
        <taxon>Eukaryota</taxon>
        <taxon>Viridiplantae</taxon>
        <taxon>Streptophyta</taxon>
        <taxon>Embryophyta</taxon>
        <taxon>Tracheophyta</taxon>
        <taxon>Spermatophyta</taxon>
        <taxon>Magnoliopsida</taxon>
        <taxon>eudicotyledons</taxon>
        <taxon>Gunneridae</taxon>
        <taxon>Pentapetalae</taxon>
        <taxon>rosids</taxon>
        <taxon>malvids</taxon>
        <taxon>Malvales</taxon>
        <taxon>Malvaceae</taxon>
        <taxon>Grewioideae</taxon>
        <taxon>Apeibeae</taxon>
        <taxon>Corchorus</taxon>
    </lineage>
</organism>
<dbReference type="OrthoDB" id="1600564at2759"/>